<dbReference type="AlphaFoldDB" id="A0A284RLH1"/>
<dbReference type="OMA" id="WEWREIR"/>
<evidence type="ECO:0000313" key="3">
    <source>
        <dbReference type="Proteomes" id="UP000219338"/>
    </source>
</evidence>
<dbReference type="OrthoDB" id="3256331at2759"/>
<organism evidence="2 3">
    <name type="scientific">Armillaria ostoyae</name>
    <name type="common">Armillaria root rot fungus</name>
    <dbReference type="NCBI Taxonomy" id="47428"/>
    <lineage>
        <taxon>Eukaryota</taxon>
        <taxon>Fungi</taxon>
        <taxon>Dikarya</taxon>
        <taxon>Basidiomycota</taxon>
        <taxon>Agaricomycotina</taxon>
        <taxon>Agaricomycetes</taxon>
        <taxon>Agaricomycetidae</taxon>
        <taxon>Agaricales</taxon>
        <taxon>Marasmiineae</taxon>
        <taxon>Physalacriaceae</taxon>
        <taxon>Armillaria</taxon>
    </lineage>
</organism>
<dbReference type="EMBL" id="FUEG01000011">
    <property type="protein sequence ID" value="SJL09607.1"/>
    <property type="molecule type" value="Genomic_DNA"/>
</dbReference>
<feature type="domain" description="DUF6593" evidence="1">
    <location>
        <begin position="14"/>
        <end position="169"/>
    </location>
</feature>
<sequence length="191" mass="21502">MSQNASLILTLQPDNPCNTTITDQDDGGKTLYQVYTQYEPSVTTFVKNGAGDIIASWEWREIRSDIITLLGASPTPVSSWLKKSIVPFKDTVTLEDHAGRKYKWKGNGPGLSFELYREDDKIQPIARFQKPRRTADSTYTPAQLIFDERGEEIRDLIVISFLVLEKSRRTTENSTMNRADVLAQVPAFGAV</sequence>
<reference evidence="3" key="1">
    <citation type="journal article" date="2017" name="Nat. Ecol. Evol.">
        <title>Genome expansion and lineage-specific genetic innovations in the forest pathogenic fungi Armillaria.</title>
        <authorList>
            <person name="Sipos G."/>
            <person name="Prasanna A.N."/>
            <person name="Walter M.C."/>
            <person name="O'Connor E."/>
            <person name="Balint B."/>
            <person name="Krizsan K."/>
            <person name="Kiss B."/>
            <person name="Hess J."/>
            <person name="Varga T."/>
            <person name="Slot J."/>
            <person name="Riley R."/>
            <person name="Boka B."/>
            <person name="Rigling D."/>
            <person name="Barry K."/>
            <person name="Lee J."/>
            <person name="Mihaltcheva S."/>
            <person name="LaButti K."/>
            <person name="Lipzen A."/>
            <person name="Waldron R."/>
            <person name="Moloney N.M."/>
            <person name="Sperisen C."/>
            <person name="Kredics L."/>
            <person name="Vagvoelgyi C."/>
            <person name="Patrignani A."/>
            <person name="Fitzpatrick D."/>
            <person name="Nagy I."/>
            <person name="Doyle S."/>
            <person name="Anderson J.B."/>
            <person name="Grigoriev I.V."/>
            <person name="Gueldener U."/>
            <person name="Muensterkoetter M."/>
            <person name="Nagy L.G."/>
        </authorList>
    </citation>
    <scope>NUCLEOTIDE SEQUENCE [LARGE SCALE GENOMIC DNA]</scope>
    <source>
        <strain evidence="3">C18/9</strain>
    </source>
</reference>
<gene>
    <name evidence="2" type="ORF">ARMOST_12987</name>
</gene>
<dbReference type="Proteomes" id="UP000219338">
    <property type="component" value="Unassembled WGS sequence"/>
</dbReference>
<keyword evidence="3" id="KW-1185">Reference proteome</keyword>
<proteinExistence type="predicted"/>
<accession>A0A284RLH1</accession>
<protein>
    <recommendedName>
        <fullName evidence="1">DUF6593 domain-containing protein</fullName>
    </recommendedName>
</protein>
<dbReference type="InterPro" id="IPR046528">
    <property type="entry name" value="DUF6593"/>
</dbReference>
<dbReference type="Pfam" id="PF20236">
    <property type="entry name" value="DUF6593"/>
    <property type="match status" value="1"/>
</dbReference>
<evidence type="ECO:0000259" key="1">
    <source>
        <dbReference type="Pfam" id="PF20236"/>
    </source>
</evidence>
<evidence type="ECO:0000313" key="2">
    <source>
        <dbReference type="EMBL" id="SJL09607.1"/>
    </source>
</evidence>
<name>A0A284RLH1_ARMOS</name>